<dbReference type="SUPFAM" id="SSF56219">
    <property type="entry name" value="DNase I-like"/>
    <property type="match status" value="1"/>
</dbReference>
<dbReference type="SUPFAM" id="SSF56672">
    <property type="entry name" value="DNA/RNA polymerases"/>
    <property type="match status" value="1"/>
</dbReference>
<dbReference type="CDD" id="cd09076">
    <property type="entry name" value="L1-EN"/>
    <property type="match status" value="1"/>
</dbReference>
<reference evidence="4" key="2">
    <citation type="submission" date="2021-03" db="UniProtKB">
        <authorList>
            <consortium name="Ensembl"/>
        </authorList>
    </citation>
    <scope>IDENTIFICATION</scope>
</reference>
<dbReference type="Pfam" id="PF03372">
    <property type="entry name" value="Exo_endo_phos"/>
    <property type="match status" value="1"/>
</dbReference>
<evidence type="ECO:0000256" key="2">
    <source>
        <dbReference type="SAM" id="Coils"/>
    </source>
</evidence>
<comment type="similarity">
    <text evidence="1">Belongs to the transposase 22 family.</text>
</comment>
<evidence type="ECO:0000259" key="3">
    <source>
        <dbReference type="PROSITE" id="PS50878"/>
    </source>
</evidence>
<accession>A0A803K7L3</accession>
<dbReference type="Ensembl" id="ENSXETT00000123513">
    <property type="protein sequence ID" value="ENSXETP00000116251"/>
    <property type="gene ID" value="ENSXETG00000042200"/>
</dbReference>
<dbReference type="InterPro" id="IPR036691">
    <property type="entry name" value="Endo/exonu/phosph_ase_sf"/>
</dbReference>
<dbReference type="PROSITE" id="PS50878">
    <property type="entry name" value="RT_POL"/>
    <property type="match status" value="1"/>
</dbReference>
<dbReference type="AlphaFoldDB" id="A0A803K7L3"/>
<organism evidence="4">
    <name type="scientific">Xenopus tropicalis</name>
    <name type="common">Western clawed frog</name>
    <name type="synonym">Silurana tropicalis</name>
    <dbReference type="NCBI Taxonomy" id="8364"/>
    <lineage>
        <taxon>Eukaryota</taxon>
        <taxon>Metazoa</taxon>
        <taxon>Chordata</taxon>
        <taxon>Craniata</taxon>
        <taxon>Vertebrata</taxon>
        <taxon>Euteleostomi</taxon>
        <taxon>Amphibia</taxon>
        <taxon>Batrachia</taxon>
        <taxon>Anura</taxon>
        <taxon>Pipoidea</taxon>
        <taxon>Pipidae</taxon>
        <taxon>Xenopodinae</taxon>
        <taxon>Xenopus</taxon>
        <taxon>Silurana</taxon>
    </lineage>
</organism>
<feature type="coiled-coil region" evidence="2">
    <location>
        <begin position="587"/>
        <end position="614"/>
    </location>
</feature>
<dbReference type="PANTHER" id="PTHR31635">
    <property type="entry name" value="REVERSE TRANSCRIPTASE DOMAIN-CONTAINING PROTEIN-RELATED"/>
    <property type="match status" value="1"/>
</dbReference>
<dbReference type="InterPro" id="IPR043502">
    <property type="entry name" value="DNA/RNA_pol_sf"/>
</dbReference>
<dbReference type="Pfam" id="PF00078">
    <property type="entry name" value="RVT_1"/>
    <property type="match status" value="1"/>
</dbReference>
<dbReference type="PANTHER" id="PTHR31635:SF196">
    <property type="entry name" value="REVERSE TRANSCRIPTASE DOMAIN-CONTAINING PROTEIN-RELATED"/>
    <property type="match status" value="1"/>
</dbReference>
<evidence type="ECO:0000313" key="4">
    <source>
        <dbReference type="Ensembl" id="ENSXETP00000116251"/>
    </source>
</evidence>
<dbReference type="GO" id="GO:0003824">
    <property type="term" value="F:catalytic activity"/>
    <property type="evidence" value="ECO:0007669"/>
    <property type="project" value="InterPro"/>
</dbReference>
<protein>
    <recommendedName>
        <fullName evidence="3">Reverse transcriptase domain-containing protein</fullName>
    </recommendedName>
</protein>
<evidence type="ECO:0000256" key="1">
    <source>
        <dbReference type="ARBA" id="ARBA00061640"/>
    </source>
</evidence>
<dbReference type="FunFam" id="3.30.70.1820:FF:000002">
    <property type="entry name" value="LINE-1 retrotransposable element ORF1 protein"/>
    <property type="match status" value="1"/>
</dbReference>
<dbReference type="Gene3D" id="3.60.10.10">
    <property type="entry name" value="Endonuclease/exonuclease/phosphatase"/>
    <property type="match status" value="1"/>
</dbReference>
<sequence length="1159" mass="132536">TPWVVGTIRVNRELASLQFSTVPQSKRGSGSLKAPSIVKDQQVVPQVKIKWATSSIKEDLQEIKKDMLTLATRSDHLETNQSKLAQNQKLLLTKITTQNKHIDDLKRHIDDLENRGRRNNIRVRGVPETVKTEEIHDVLLKIFNSVLDRDLMTEIIMDRAHRVPKPKGAPLNAPRDILCCLHYFKEKEDILQKAREVNNITYEDCRITLFQDLSRSTLIQRKQLKPLTDTLRDKGIQYKWGYPFSLTARKDGLQYTLRSPSETDSFLHHFQLEKIPLPGWEIPSNHMYSLNSNGLNEPVKRSQILKDCAKSGAKIVLLQETHFKEAKVPKIPDHTFKTVFTSNNPDKKATGAMILLHKNLPFKLIASRKDAEGRYVMIKGNLSNSKITIASVYSPNTNQITFLSKFIKDLESFAEGIILIGGDFNLALNPLVDSSKKKFNISYKRLKQAKMHLHKLHLIDAWRYMNPKLRDYTYHSKPFNCYNRIDYIFINQEWLHLINKAKIGTPLFSDHAPVITEFTIPNSTKPEYNWKLNNFLIHTKENRLLVEKHIQQILLENSTPGIDPGTLWETTKCVLRGYLIALGARLKKKKQKELSNLLEDIQKLEATHKETLAISTLSELDKKRAQVKTLLDSKTQKAYLKCKQQTYELGDKCNRFFARKFKNLQNNTHISAIKDKTQETQCSSPNIAKCFQEFYQDLYHLKPHPNSHAMLEKINEFITKANLTKITREEADWLDSPFTEQELLITINSFSNNKSPGPDGYGASFYKIFKHLLSTPLLKYLNSIGQTCKIPPQAQEAHITIIPKPNKDPQQCSSYRPISLINVDLKIYAKMIANRMRCLIPKLIHPEQCGFVPNREGKDNTTKVIALIHHAKSKKIPSLILTTDAEKAFDRVSWDYLKATLTGFGLQETIIAKIMALYDAPTTRVKTNGILSPQVRIHNGTRQGCPLSPILFILVMETLLNTIRLNQNISGLTIGKTEHKAAAFADDLLLFITRPNISLPNLMKTFNSFSNLSNFKINFSKSELYADNIEPLLTSIPALLNKWNKICLSWLGRIQAIKMIAIPKVLYVLQTLPIDIPTIFFKKLKTIFSSFIWANKNPRIAHSLLTLPKHKGGLSLPDTHLYHKAIHLSRILQNFLNYPLTLLLPAVLVKAELVLPDSF</sequence>
<feature type="domain" description="Reverse transcriptase" evidence="3">
    <location>
        <begin position="783"/>
        <end position="1055"/>
    </location>
</feature>
<reference evidence="4" key="1">
    <citation type="journal article" date="2010" name="Science">
        <title>The genome of the Western clawed frog Xenopus tropicalis.</title>
        <authorList>
            <person name="Hellsten U."/>
            <person name="Harland R.M."/>
            <person name="Gilchrist M.J."/>
            <person name="Hendrix D."/>
            <person name="Jurka J."/>
            <person name="Kapitonov V."/>
            <person name="Ovcharenko I."/>
            <person name="Putnam N.H."/>
            <person name="Shu S."/>
            <person name="Taher L."/>
            <person name="Blitz I.L."/>
            <person name="Blumberg B."/>
            <person name="Dichmann D.S."/>
            <person name="Dubchak I."/>
            <person name="Amaya E."/>
            <person name="Detter J.C."/>
            <person name="Fletcher R."/>
            <person name="Gerhard D.S."/>
            <person name="Goodstein D."/>
            <person name="Graves T."/>
            <person name="Grigoriev I.V."/>
            <person name="Grimwood J."/>
            <person name="Kawashima T."/>
            <person name="Lindquist E."/>
            <person name="Lucas S.M."/>
            <person name="Mead P.E."/>
            <person name="Mitros T."/>
            <person name="Ogino H."/>
            <person name="Ohta Y."/>
            <person name="Poliakov A.V."/>
            <person name="Pollet N."/>
            <person name="Robert J."/>
            <person name="Salamov A."/>
            <person name="Sater A.K."/>
            <person name="Schmutz J."/>
            <person name="Terry A."/>
            <person name="Vize P.D."/>
            <person name="Warren W.C."/>
            <person name="Wells D."/>
            <person name="Wills A."/>
            <person name="Wilson R.K."/>
            <person name="Zimmerman L.B."/>
            <person name="Zorn A.M."/>
            <person name="Grainger R."/>
            <person name="Grammer T."/>
            <person name="Khokha M.K."/>
            <person name="Richardson P.M."/>
            <person name="Rokhsar D.S."/>
        </authorList>
    </citation>
    <scope>NUCLEOTIDE SEQUENCE [LARGE SCALE GENOMIC DNA]</scope>
    <source>
        <strain evidence="4">Nigerian</strain>
    </source>
</reference>
<keyword evidence="2" id="KW-0175">Coiled coil</keyword>
<dbReference type="Gene3D" id="3.30.70.1820">
    <property type="entry name" value="L1 transposable element, RRM domain"/>
    <property type="match status" value="1"/>
</dbReference>
<dbReference type="CDD" id="cd01650">
    <property type="entry name" value="RT_nLTR_like"/>
    <property type="match status" value="1"/>
</dbReference>
<dbReference type="InParanoid" id="A0A803K7L3"/>
<dbReference type="InterPro" id="IPR005135">
    <property type="entry name" value="Endo/exonuclease/phosphatase"/>
</dbReference>
<proteinExistence type="inferred from homology"/>
<dbReference type="InterPro" id="IPR000477">
    <property type="entry name" value="RT_dom"/>
</dbReference>
<name>A0A803K7L3_XENTR</name>
<dbReference type="GeneTree" id="ENSGT00940000164735"/>